<reference evidence="2" key="2">
    <citation type="submission" date="2022-06" db="EMBL/GenBank/DDBJ databases">
        <title>Xiashengella guii gen. nov. sp. nov., a bacterium isolated form anaerobic digestion tank.</title>
        <authorList>
            <person name="Huang H."/>
        </authorList>
    </citation>
    <scope>NUCLEOTIDE SEQUENCE</scope>
    <source>
        <strain evidence="2">Ai-910</strain>
    </source>
</reference>
<keyword evidence="3" id="KW-1185">Reference proteome</keyword>
<dbReference type="Pfam" id="PF22636">
    <property type="entry name" value="FlK"/>
    <property type="match status" value="1"/>
</dbReference>
<protein>
    <recommendedName>
        <fullName evidence="1">Fluoroacetyl-CoA-specific thioesterase-like domain-containing protein</fullName>
    </recommendedName>
</protein>
<evidence type="ECO:0000313" key="2">
    <source>
        <dbReference type="EMBL" id="URW78701.1"/>
    </source>
</evidence>
<dbReference type="Proteomes" id="UP001056426">
    <property type="component" value="Chromosome"/>
</dbReference>
<dbReference type="PANTHER" id="PTHR36934:SF1">
    <property type="entry name" value="THIOESTERASE DOMAIN-CONTAINING PROTEIN"/>
    <property type="match status" value="1"/>
</dbReference>
<dbReference type="InterPro" id="IPR054485">
    <property type="entry name" value="FlK-like_dom"/>
</dbReference>
<gene>
    <name evidence="2" type="ORF">M9189_07470</name>
</gene>
<dbReference type="InterPro" id="IPR025540">
    <property type="entry name" value="FlK"/>
</dbReference>
<proteinExistence type="predicted"/>
<accession>A0A9J6ZLT8</accession>
<feature type="domain" description="Fluoroacetyl-CoA-specific thioesterase-like" evidence="1">
    <location>
        <begin position="18"/>
        <end position="120"/>
    </location>
</feature>
<evidence type="ECO:0000313" key="3">
    <source>
        <dbReference type="Proteomes" id="UP001056426"/>
    </source>
</evidence>
<dbReference type="RefSeq" id="WP_250722062.1">
    <property type="nucleotide sequence ID" value="NZ_CP098400.1"/>
</dbReference>
<reference evidence="2" key="1">
    <citation type="submission" date="2022-05" db="EMBL/GenBank/DDBJ databases">
        <authorList>
            <person name="Sun X."/>
        </authorList>
    </citation>
    <scope>NUCLEOTIDE SEQUENCE</scope>
    <source>
        <strain evidence="2">Ai-910</strain>
    </source>
</reference>
<dbReference type="PANTHER" id="PTHR36934">
    <property type="entry name" value="BLR0278 PROTEIN"/>
    <property type="match status" value="1"/>
</dbReference>
<evidence type="ECO:0000259" key="1">
    <source>
        <dbReference type="Pfam" id="PF22636"/>
    </source>
</evidence>
<name>A0A9J6ZLT8_9BACT</name>
<dbReference type="KEGG" id="alkq:M9189_07470"/>
<dbReference type="Gene3D" id="3.10.129.10">
    <property type="entry name" value="Hotdog Thioesterase"/>
    <property type="match status" value="1"/>
</dbReference>
<dbReference type="AlphaFoldDB" id="A0A9J6ZLT8"/>
<dbReference type="InterPro" id="IPR029069">
    <property type="entry name" value="HotDog_dom_sf"/>
</dbReference>
<dbReference type="EMBL" id="CP098400">
    <property type="protein sequence ID" value="URW78701.1"/>
    <property type="molecule type" value="Genomic_DNA"/>
</dbReference>
<sequence length="129" mass="14494">MGSNPIEEGLRLTLEKRVEDTDLASRQGTARAEVLSTSKLIMFIEKAVTSLISPYLEEGQDTVSSEINIKHFKPVGLGNKVRCIVHLKYVEGRKLFFDIAVFDENHEEVAIGAHCRHIINLVDFRASLK</sequence>
<organism evidence="2 3">
    <name type="scientific">Xiashengella succiniciproducens</name>
    <dbReference type="NCBI Taxonomy" id="2949635"/>
    <lineage>
        <taxon>Bacteria</taxon>
        <taxon>Pseudomonadati</taxon>
        <taxon>Bacteroidota</taxon>
        <taxon>Bacteroidia</taxon>
        <taxon>Marinilabiliales</taxon>
        <taxon>Marinilabiliaceae</taxon>
        <taxon>Xiashengella</taxon>
    </lineage>
</organism>
<dbReference type="SUPFAM" id="SSF54637">
    <property type="entry name" value="Thioesterase/thiol ester dehydrase-isomerase"/>
    <property type="match status" value="1"/>
</dbReference>